<comment type="caution">
    <text evidence="1">The sequence shown here is derived from an EMBL/GenBank/DDBJ whole genome shotgun (WGS) entry which is preliminary data.</text>
</comment>
<dbReference type="AlphaFoldDB" id="A0A5B7F6H6"/>
<protein>
    <submittedName>
        <fullName evidence="1">Uncharacterized protein</fullName>
    </submittedName>
</protein>
<accession>A0A5B7F6H6</accession>
<gene>
    <name evidence="1" type="ORF">E2C01_036349</name>
</gene>
<evidence type="ECO:0000313" key="1">
    <source>
        <dbReference type="EMBL" id="MPC42721.1"/>
    </source>
</evidence>
<dbReference type="EMBL" id="VSRR010005543">
    <property type="protein sequence ID" value="MPC42721.1"/>
    <property type="molecule type" value="Genomic_DNA"/>
</dbReference>
<sequence length="61" mass="6880">MLLAHRDGWVSSTETVIIPGKISIIPHQVSSSVRVKTPEAPPFSDILRRDCRHIQDKEMSL</sequence>
<reference evidence="1 2" key="1">
    <citation type="submission" date="2019-05" db="EMBL/GenBank/DDBJ databases">
        <title>Another draft genome of Portunus trituberculatus and its Hox gene families provides insights of decapod evolution.</title>
        <authorList>
            <person name="Jeong J.-H."/>
            <person name="Song I."/>
            <person name="Kim S."/>
            <person name="Choi T."/>
            <person name="Kim D."/>
            <person name="Ryu S."/>
            <person name="Kim W."/>
        </authorList>
    </citation>
    <scope>NUCLEOTIDE SEQUENCE [LARGE SCALE GENOMIC DNA]</scope>
    <source>
        <tissue evidence="1">Muscle</tissue>
    </source>
</reference>
<dbReference type="Proteomes" id="UP000324222">
    <property type="component" value="Unassembled WGS sequence"/>
</dbReference>
<evidence type="ECO:0000313" key="2">
    <source>
        <dbReference type="Proteomes" id="UP000324222"/>
    </source>
</evidence>
<keyword evidence="2" id="KW-1185">Reference proteome</keyword>
<organism evidence="1 2">
    <name type="scientific">Portunus trituberculatus</name>
    <name type="common">Swimming crab</name>
    <name type="synonym">Neptunus trituberculatus</name>
    <dbReference type="NCBI Taxonomy" id="210409"/>
    <lineage>
        <taxon>Eukaryota</taxon>
        <taxon>Metazoa</taxon>
        <taxon>Ecdysozoa</taxon>
        <taxon>Arthropoda</taxon>
        <taxon>Crustacea</taxon>
        <taxon>Multicrustacea</taxon>
        <taxon>Malacostraca</taxon>
        <taxon>Eumalacostraca</taxon>
        <taxon>Eucarida</taxon>
        <taxon>Decapoda</taxon>
        <taxon>Pleocyemata</taxon>
        <taxon>Brachyura</taxon>
        <taxon>Eubrachyura</taxon>
        <taxon>Portunoidea</taxon>
        <taxon>Portunidae</taxon>
        <taxon>Portuninae</taxon>
        <taxon>Portunus</taxon>
    </lineage>
</organism>
<proteinExistence type="predicted"/>
<name>A0A5B7F6H6_PORTR</name>